<proteinExistence type="predicted"/>
<dbReference type="EMBL" id="MU854479">
    <property type="protein sequence ID" value="KAK4034459.1"/>
    <property type="molecule type" value="Genomic_DNA"/>
</dbReference>
<evidence type="ECO:0000256" key="1">
    <source>
        <dbReference type="SAM" id="SignalP"/>
    </source>
</evidence>
<gene>
    <name evidence="2" type="ORF">C8A01DRAFT_18738</name>
</gene>
<name>A0AAN6P9Y7_9PEZI</name>
<accession>A0AAN6P9Y7</accession>
<reference evidence="3" key="1">
    <citation type="journal article" date="2023" name="Mol. Phylogenet. Evol.">
        <title>Genome-scale phylogeny and comparative genomics of the fungal order Sordariales.</title>
        <authorList>
            <person name="Hensen N."/>
            <person name="Bonometti L."/>
            <person name="Westerberg I."/>
            <person name="Brannstrom I.O."/>
            <person name="Guillou S."/>
            <person name="Cros-Aarteil S."/>
            <person name="Calhoun S."/>
            <person name="Haridas S."/>
            <person name="Kuo A."/>
            <person name="Mondo S."/>
            <person name="Pangilinan J."/>
            <person name="Riley R."/>
            <person name="LaButti K."/>
            <person name="Andreopoulos B."/>
            <person name="Lipzen A."/>
            <person name="Chen C."/>
            <person name="Yan M."/>
            <person name="Daum C."/>
            <person name="Ng V."/>
            <person name="Clum A."/>
            <person name="Steindorff A."/>
            <person name="Ohm R.A."/>
            <person name="Martin F."/>
            <person name="Silar P."/>
            <person name="Natvig D.O."/>
            <person name="Lalanne C."/>
            <person name="Gautier V."/>
            <person name="Ament-Velasquez S.L."/>
            <person name="Kruys A."/>
            <person name="Hutchinson M.I."/>
            <person name="Powell A.J."/>
            <person name="Barry K."/>
            <person name="Miller A.N."/>
            <person name="Grigoriev I.V."/>
            <person name="Debuchy R."/>
            <person name="Gladieux P."/>
            <person name="Hiltunen Thoren M."/>
            <person name="Johannesson H."/>
        </authorList>
    </citation>
    <scope>NUCLEOTIDE SEQUENCE [LARGE SCALE GENOMIC DNA]</scope>
    <source>
        <strain evidence="3">CBS 284.82</strain>
    </source>
</reference>
<evidence type="ECO:0000313" key="2">
    <source>
        <dbReference type="EMBL" id="KAK4034459.1"/>
    </source>
</evidence>
<evidence type="ECO:0000313" key="3">
    <source>
        <dbReference type="Proteomes" id="UP001303115"/>
    </source>
</evidence>
<sequence length="110" mass="11689">MMFKTATILAVAAALMPNVQAAAVDSSLDARQNRPCPVNGQACGWYLLNGADRPCTCTTNGALATINGTVDIFDSIWQVTNSVPVALVRECRTVCSNQGDRPNTVCNEDI</sequence>
<keyword evidence="3" id="KW-1185">Reference proteome</keyword>
<protein>
    <submittedName>
        <fullName evidence="2">Uncharacterized protein</fullName>
    </submittedName>
</protein>
<keyword evidence="1" id="KW-0732">Signal</keyword>
<dbReference type="AlphaFoldDB" id="A0AAN6P9Y7"/>
<organism evidence="2 3">
    <name type="scientific">Parachaetomium inaequale</name>
    <dbReference type="NCBI Taxonomy" id="2588326"/>
    <lineage>
        <taxon>Eukaryota</taxon>
        <taxon>Fungi</taxon>
        <taxon>Dikarya</taxon>
        <taxon>Ascomycota</taxon>
        <taxon>Pezizomycotina</taxon>
        <taxon>Sordariomycetes</taxon>
        <taxon>Sordariomycetidae</taxon>
        <taxon>Sordariales</taxon>
        <taxon>Chaetomiaceae</taxon>
        <taxon>Parachaetomium</taxon>
    </lineage>
</organism>
<comment type="caution">
    <text evidence="2">The sequence shown here is derived from an EMBL/GenBank/DDBJ whole genome shotgun (WGS) entry which is preliminary data.</text>
</comment>
<dbReference type="Proteomes" id="UP001303115">
    <property type="component" value="Unassembled WGS sequence"/>
</dbReference>
<feature type="signal peptide" evidence="1">
    <location>
        <begin position="1"/>
        <end position="21"/>
    </location>
</feature>
<feature type="chain" id="PRO_5042989240" evidence="1">
    <location>
        <begin position="22"/>
        <end position="110"/>
    </location>
</feature>